<feature type="domain" description="Tyr recombinase" evidence="3">
    <location>
        <begin position="105"/>
        <end position="303"/>
    </location>
</feature>
<dbReference type="SUPFAM" id="SSF47823">
    <property type="entry name" value="lambda integrase-like, N-terminal domain"/>
    <property type="match status" value="1"/>
</dbReference>
<dbReference type="InterPro" id="IPR010998">
    <property type="entry name" value="Integrase_recombinase_N"/>
</dbReference>
<dbReference type="PANTHER" id="PTHR34605:SF3">
    <property type="entry name" value="P CELL-TYPE AGGLUTINATION PROTEIN MAP4-LIKE-RELATED"/>
    <property type="match status" value="1"/>
</dbReference>
<evidence type="ECO:0000256" key="1">
    <source>
        <dbReference type="ARBA" id="ARBA00023125"/>
    </source>
</evidence>
<dbReference type="OrthoDB" id="6149526at2759"/>
<dbReference type="GO" id="GO:0003677">
    <property type="term" value="F:DNA binding"/>
    <property type="evidence" value="ECO:0007669"/>
    <property type="project" value="UniProtKB-KW"/>
</dbReference>
<gene>
    <name evidence="4" type="ORF">MEDL_27991</name>
</gene>
<dbReference type="PROSITE" id="PS51898">
    <property type="entry name" value="TYR_RECOMBINASE"/>
    <property type="match status" value="1"/>
</dbReference>
<reference evidence="4" key="1">
    <citation type="submission" date="2021-03" db="EMBL/GenBank/DDBJ databases">
        <authorList>
            <person name="Bekaert M."/>
        </authorList>
    </citation>
    <scope>NUCLEOTIDE SEQUENCE</scope>
</reference>
<dbReference type="PANTHER" id="PTHR34605">
    <property type="entry name" value="PHAGE_INTEGRASE DOMAIN-CONTAINING PROTEIN"/>
    <property type="match status" value="1"/>
</dbReference>
<dbReference type="EMBL" id="CAJPWZ010001401">
    <property type="protein sequence ID" value="CAG2214130.1"/>
    <property type="molecule type" value="Genomic_DNA"/>
</dbReference>
<keyword evidence="5" id="KW-1185">Reference proteome</keyword>
<dbReference type="InterPro" id="IPR013762">
    <property type="entry name" value="Integrase-like_cat_sf"/>
</dbReference>
<dbReference type="SUPFAM" id="SSF56349">
    <property type="entry name" value="DNA breaking-rejoining enzymes"/>
    <property type="match status" value="1"/>
</dbReference>
<dbReference type="InterPro" id="IPR011010">
    <property type="entry name" value="DNA_brk_join_enz"/>
</dbReference>
<keyword evidence="1" id="KW-0238">DNA-binding</keyword>
<protein>
    <recommendedName>
        <fullName evidence="3">Tyr recombinase domain-containing protein</fullName>
    </recommendedName>
</protein>
<proteinExistence type="predicted"/>
<evidence type="ECO:0000256" key="2">
    <source>
        <dbReference type="ARBA" id="ARBA00023172"/>
    </source>
</evidence>
<comment type="caution">
    <text evidence="4">The sequence shown here is derived from an EMBL/GenBank/DDBJ whole genome shotgun (WGS) entry which is preliminary data.</text>
</comment>
<evidence type="ECO:0000313" key="4">
    <source>
        <dbReference type="EMBL" id="CAG2214130.1"/>
    </source>
</evidence>
<dbReference type="AlphaFoldDB" id="A0A8S3SAV8"/>
<accession>A0A8S3SAV8</accession>
<evidence type="ECO:0000313" key="5">
    <source>
        <dbReference type="Proteomes" id="UP000683360"/>
    </source>
</evidence>
<sequence length="303" mass="34558">MTDKLVSASLSAATQSSYNRMLSVYSNFCQKYFPGVNVLPSTHVMVAHFISHLFIQNYQPSTIASYISAISFMHKIKFLQDPTDTFFIKKMLKGTKQLRHSVDTRLPITYDILVKLVKALPKVIVGIYNQVLLKAMMSTAYFCFLRIGEIAVKTESEIYRVIQREDIKFESVNGHVSNMTITMKFYKHSNLQSKTLSIARRPENYLCPVKAIEEYLRLQNCPHGPLFRFKCGKPVSGFYFNSSLKSLLNFVGLDTNFYKGHSFRIGAATSAAARGVPLALIQSMGRWKSNAFQHYIRLDNFHT</sequence>
<dbReference type="GO" id="GO:0006310">
    <property type="term" value="P:DNA recombination"/>
    <property type="evidence" value="ECO:0007669"/>
    <property type="project" value="UniProtKB-KW"/>
</dbReference>
<dbReference type="Gene3D" id="1.10.150.130">
    <property type="match status" value="1"/>
</dbReference>
<evidence type="ECO:0000259" key="3">
    <source>
        <dbReference type="PROSITE" id="PS51898"/>
    </source>
</evidence>
<dbReference type="Gene3D" id="1.10.443.10">
    <property type="entry name" value="Intergrase catalytic core"/>
    <property type="match status" value="1"/>
</dbReference>
<dbReference type="InterPro" id="IPR052925">
    <property type="entry name" value="Phage_Integrase-like_Recomb"/>
</dbReference>
<dbReference type="Proteomes" id="UP000683360">
    <property type="component" value="Unassembled WGS sequence"/>
</dbReference>
<dbReference type="InterPro" id="IPR002104">
    <property type="entry name" value="Integrase_catalytic"/>
</dbReference>
<keyword evidence="2" id="KW-0233">DNA recombination</keyword>
<organism evidence="4 5">
    <name type="scientific">Mytilus edulis</name>
    <name type="common">Blue mussel</name>
    <dbReference type="NCBI Taxonomy" id="6550"/>
    <lineage>
        <taxon>Eukaryota</taxon>
        <taxon>Metazoa</taxon>
        <taxon>Spiralia</taxon>
        <taxon>Lophotrochozoa</taxon>
        <taxon>Mollusca</taxon>
        <taxon>Bivalvia</taxon>
        <taxon>Autobranchia</taxon>
        <taxon>Pteriomorphia</taxon>
        <taxon>Mytilida</taxon>
        <taxon>Mytiloidea</taxon>
        <taxon>Mytilidae</taxon>
        <taxon>Mytilinae</taxon>
        <taxon>Mytilus</taxon>
    </lineage>
</organism>
<dbReference type="GO" id="GO:0015074">
    <property type="term" value="P:DNA integration"/>
    <property type="evidence" value="ECO:0007669"/>
    <property type="project" value="InterPro"/>
</dbReference>
<name>A0A8S3SAV8_MYTED</name>